<gene>
    <name evidence="1" type="ORF">GCM10022423_10640</name>
</gene>
<reference evidence="2" key="1">
    <citation type="journal article" date="2019" name="Int. J. Syst. Evol. Microbiol.">
        <title>The Global Catalogue of Microorganisms (GCM) 10K type strain sequencing project: providing services to taxonomists for standard genome sequencing and annotation.</title>
        <authorList>
            <consortium name="The Broad Institute Genomics Platform"/>
            <consortium name="The Broad Institute Genome Sequencing Center for Infectious Disease"/>
            <person name="Wu L."/>
            <person name="Ma J."/>
        </authorList>
    </citation>
    <scope>NUCLEOTIDE SEQUENCE [LARGE SCALE GENOMIC DNA]</scope>
    <source>
        <strain evidence="2">JCM 17337</strain>
    </source>
</reference>
<dbReference type="RefSeq" id="WP_345141315.1">
    <property type="nucleotide sequence ID" value="NZ_BAABDU010000003.1"/>
</dbReference>
<evidence type="ECO:0000313" key="1">
    <source>
        <dbReference type="EMBL" id="GAA3761279.1"/>
    </source>
</evidence>
<keyword evidence="2" id="KW-1185">Reference proteome</keyword>
<sequence length="211" mass="25160">MELAKKIKIPIVADSVLSPDVYYGNDLTAIYFCTEDDQFGRITFYNFDALRICRGEMLAYEYNWQQHERGTWVFKIENSNWLKERYAYEKKHYRNSYEFGGNVDDMLTDFNHYLFSFHDEFVEVIAKGLWFEKDKNSLFKKPLQDDHPFLNLPENNPDKFFAHNLIYQIRKNLKSKEDLIADAIYCPQKLMQFALEIEGKASINHTVVLQY</sequence>
<organism evidence="1 2">
    <name type="scientific">Flavobacterium ginsengiterrae</name>
    <dbReference type="NCBI Taxonomy" id="871695"/>
    <lineage>
        <taxon>Bacteria</taxon>
        <taxon>Pseudomonadati</taxon>
        <taxon>Bacteroidota</taxon>
        <taxon>Flavobacteriia</taxon>
        <taxon>Flavobacteriales</taxon>
        <taxon>Flavobacteriaceae</taxon>
        <taxon>Flavobacterium</taxon>
    </lineage>
</organism>
<name>A0ABP7GI49_9FLAO</name>
<proteinExistence type="predicted"/>
<protein>
    <submittedName>
        <fullName evidence="1">Uncharacterized protein</fullName>
    </submittedName>
</protein>
<comment type="caution">
    <text evidence="1">The sequence shown here is derived from an EMBL/GenBank/DDBJ whole genome shotgun (WGS) entry which is preliminary data.</text>
</comment>
<dbReference type="Proteomes" id="UP001500748">
    <property type="component" value="Unassembled WGS sequence"/>
</dbReference>
<evidence type="ECO:0000313" key="2">
    <source>
        <dbReference type="Proteomes" id="UP001500748"/>
    </source>
</evidence>
<dbReference type="EMBL" id="BAABDU010000003">
    <property type="protein sequence ID" value="GAA3761279.1"/>
    <property type="molecule type" value="Genomic_DNA"/>
</dbReference>
<accession>A0ABP7GI49</accession>